<protein>
    <submittedName>
        <fullName evidence="7">Dioxygenase subunit alpha yeaW</fullName>
    </submittedName>
</protein>
<gene>
    <name evidence="7" type="ORF">FCIRC_6982</name>
</gene>
<dbReference type="Proteomes" id="UP000572754">
    <property type="component" value="Unassembled WGS sequence"/>
</dbReference>
<accession>A0A8H5TYM7</accession>
<dbReference type="InterPro" id="IPR001663">
    <property type="entry name" value="Rng_hydr_dOase-A"/>
</dbReference>
<evidence type="ECO:0000256" key="2">
    <source>
        <dbReference type="ARBA" id="ARBA00022723"/>
    </source>
</evidence>
<dbReference type="SUPFAM" id="SSF50022">
    <property type="entry name" value="ISP domain"/>
    <property type="match status" value="1"/>
</dbReference>
<comment type="caution">
    <text evidence="7">The sequence shown here is derived from an EMBL/GenBank/DDBJ whole genome shotgun (WGS) entry which is preliminary data.</text>
</comment>
<proteinExistence type="predicted"/>
<evidence type="ECO:0000256" key="4">
    <source>
        <dbReference type="ARBA" id="ARBA00023004"/>
    </source>
</evidence>
<evidence type="ECO:0000313" key="7">
    <source>
        <dbReference type="EMBL" id="KAF5676687.1"/>
    </source>
</evidence>
<dbReference type="GO" id="GO:0051213">
    <property type="term" value="F:dioxygenase activity"/>
    <property type="evidence" value="ECO:0007669"/>
    <property type="project" value="UniProtKB-KW"/>
</dbReference>
<dbReference type="PANTHER" id="PTHR43756:SF6">
    <property type="entry name" value="CLUSTER-BINDING PROTEIN, PUTATIVE (AFU_ORTHOLOGUE AFUA_6G03920)-RELATED"/>
    <property type="match status" value="1"/>
</dbReference>
<evidence type="ECO:0000259" key="6">
    <source>
        <dbReference type="PROSITE" id="PS51296"/>
    </source>
</evidence>
<dbReference type="EMBL" id="JAAQPE010000233">
    <property type="protein sequence ID" value="KAF5676687.1"/>
    <property type="molecule type" value="Genomic_DNA"/>
</dbReference>
<evidence type="ECO:0000256" key="3">
    <source>
        <dbReference type="ARBA" id="ARBA00023002"/>
    </source>
</evidence>
<dbReference type="PANTHER" id="PTHR43756">
    <property type="entry name" value="CHOLINE MONOOXYGENASE, CHLOROPLASTIC"/>
    <property type="match status" value="1"/>
</dbReference>
<keyword evidence="3" id="KW-0560">Oxidoreductase</keyword>
<sequence>MISLIILGTTSVLITSILLHFWRYLQRHSTSVPVPEHGIFDLPDGWWSDQARFQLERRAIFSQRWICVSHRGRFGSPGDYVVYDVAGFRILMVLGKDMVVRSFHNVCRHRAFPVARKQSGSVTVLGCRYHGWSYNTEGKLTKAPYFDHLPGFDRSLNSLFEIHTEQDNGGFLHVNMSRDEGVPAATVSTGLEKEKVERFGRDSEFVGSFECSGKFNWKIILDQSDATLHSTAANPTSLARWFPVEGPSSIGQLSFFPLTTVHTRLSQPFWYQLTYDPVAVDQTTLRCDIYVHSPQVSFKLDGSVKDSLEKEIQQKLLGFEHQYKQLITAEEKGIANGEIAPRKTAHSEDANK</sequence>
<reference evidence="7 8" key="2">
    <citation type="submission" date="2020-05" db="EMBL/GenBank/DDBJ databases">
        <title>Identification and distribution of gene clusters putatively required for synthesis of sphingolipid metabolism inhibitors in phylogenetically diverse species of the filamentous fungus Fusarium.</title>
        <authorList>
            <person name="Kim H.-S."/>
            <person name="Busman M."/>
            <person name="Brown D.W."/>
            <person name="Divon H."/>
            <person name="Uhlig S."/>
            <person name="Proctor R.H."/>
        </authorList>
    </citation>
    <scope>NUCLEOTIDE SEQUENCE [LARGE SCALE GENOMIC DNA]</scope>
    <source>
        <strain evidence="7 8">NRRL 25331</strain>
    </source>
</reference>
<evidence type="ECO:0000256" key="5">
    <source>
        <dbReference type="ARBA" id="ARBA00023014"/>
    </source>
</evidence>
<dbReference type="Pfam" id="PF00355">
    <property type="entry name" value="Rieske"/>
    <property type="match status" value="1"/>
</dbReference>
<keyword evidence="1" id="KW-0001">2Fe-2S</keyword>
<dbReference type="Gene3D" id="2.102.10.10">
    <property type="entry name" value="Rieske [2Fe-2S] iron-sulphur domain"/>
    <property type="match status" value="1"/>
</dbReference>
<dbReference type="PRINTS" id="PR00090">
    <property type="entry name" value="RNGDIOXGNASE"/>
</dbReference>
<keyword evidence="5" id="KW-0411">Iron-sulfur</keyword>
<evidence type="ECO:0000313" key="8">
    <source>
        <dbReference type="Proteomes" id="UP000572754"/>
    </source>
</evidence>
<keyword evidence="7" id="KW-0223">Dioxygenase</keyword>
<dbReference type="GO" id="GO:0046872">
    <property type="term" value="F:metal ion binding"/>
    <property type="evidence" value="ECO:0007669"/>
    <property type="project" value="UniProtKB-KW"/>
</dbReference>
<dbReference type="GO" id="GO:0051537">
    <property type="term" value="F:2 iron, 2 sulfur cluster binding"/>
    <property type="evidence" value="ECO:0007669"/>
    <property type="project" value="UniProtKB-KW"/>
</dbReference>
<keyword evidence="4" id="KW-0408">Iron</keyword>
<feature type="domain" description="Rieske" evidence="6">
    <location>
        <begin position="77"/>
        <end position="152"/>
    </location>
</feature>
<dbReference type="InterPro" id="IPR036922">
    <property type="entry name" value="Rieske_2Fe-2S_sf"/>
</dbReference>
<dbReference type="AlphaFoldDB" id="A0A8H5TYM7"/>
<dbReference type="CDD" id="cd03469">
    <property type="entry name" value="Rieske_RO_Alpha_N"/>
    <property type="match status" value="1"/>
</dbReference>
<organism evidence="7 8">
    <name type="scientific">Fusarium circinatum</name>
    <name type="common">Pitch canker fungus</name>
    <name type="synonym">Gibberella circinata</name>
    <dbReference type="NCBI Taxonomy" id="48490"/>
    <lineage>
        <taxon>Eukaryota</taxon>
        <taxon>Fungi</taxon>
        <taxon>Dikarya</taxon>
        <taxon>Ascomycota</taxon>
        <taxon>Pezizomycotina</taxon>
        <taxon>Sordariomycetes</taxon>
        <taxon>Hypocreomycetidae</taxon>
        <taxon>Hypocreales</taxon>
        <taxon>Nectriaceae</taxon>
        <taxon>Fusarium</taxon>
        <taxon>Fusarium fujikuroi species complex</taxon>
    </lineage>
</organism>
<dbReference type="Gene3D" id="3.90.380.10">
    <property type="entry name" value="Naphthalene 1,2-dioxygenase Alpha Subunit, Chain A, domain 1"/>
    <property type="match status" value="1"/>
</dbReference>
<keyword evidence="8" id="KW-1185">Reference proteome</keyword>
<name>A0A8H5TYM7_FUSCI</name>
<reference evidence="8" key="1">
    <citation type="journal article" date="2020" name="BMC Genomics">
        <title>Correction to: Identification and distribution of gene clusters required for synthesis of sphingolipid metabolism inhibitors in diverse species of the filamentous fungus Fusarium.</title>
        <authorList>
            <person name="Kim H.S."/>
            <person name="Lohmar J.M."/>
            <person name="Busman M."/>
            <person name="Brown D.W."/>
            <person name="Naumann T.A."/>
            <person name="Divon H.H."/>
            <person name="Lysoe E."/>
            <person name="Uhlig S."/>
            <person name="Proctor R.H."/>
        </authorList>
    </citation>
    <scope>NUCLEOTIDE SEQUENCE [LARGE SCALE GENOMIC DNA]</scope>
    <source>
        <strain evidence="8">NRRL 25331</strain>
    </source>
</reference>
<dbReference type="InterPro" id="IPR017941">
    <property type="entry name" value="Rieske_2Fe-2S"/>
</dbReference>
<dbReference type="PROSITE" id="PS51296">
    <property type="entry name" value="RIESKE"/>
    <property type="match status" value="1"/>
</dbReference>
<evidence type="ECO:0000256" key="1">
    <source>
        <dbReference type="ARBA" id="ARBA00022714"/>
    </source>
</evidence>
<keyword evidence="2" id="KW-0479">Metal-binding</keyword>